<keyword evidence="1" id="KW-0342">GTP-binding</keyword>
<proteinExistence type="inferred from homology"/>
<feature type="compositionally biased region" description="Low complexity" evidence="2">
    <location>
        <begin position="155"/>
        <end position="168"/>
    </location>
</feature>
<keyword evidence="5" id="KW-1185">Reference proteome</keyword>
<comment type="caution">
    <text evidence="4">The sequence shown here is derived from an EMBL/GenBank/DDBJ whole genome shotgun (WGS) entry which is preliminary data.</text>
</comment>
<protein>
    <recommendedName>
        <fullName evidence="3">Septin-type G domain-containing protein</fullName>
    </recommendedName>
</protein>
<dbReference type="PANTHER" id="PTHR18884">
    <property type="entry name" value="SEPTIN"/>
    <property type="match status" value="1"/>
</dbReference>
<feature type="region of interest" description="Disordered" evidence="2">
    <location>
        <begin position="1"/>
        <end position="118"/>
    </location>
</feature>
<feature type="region of interest" description="Disordered" evidence="2">
    <location>
        <begin position="130"/>
        <end position="211"/>
    </location>
</feature>
<evidence type="ECO:0000313" key="5">
    <source>
        <dbReference type="Proteomes" id="UP000696280"/>
    </source>
</evidence>
<sequence>MRPLLGEDAFADNDTTPLASRSQPPQMSYFIADEKTVESSKSPSPPPIISKHRDAAKNHTSNSTYGVESLETTISSLASASTTSFHESDDQEDEIRFRQAREKWKKNPPSHVSKNSDEDFHFSDAFKSSAEMSRDVSPSHGRRLSQSTLSRPYTPLSLGSPAPPSLISCPHSPGNSEDGSYMDDLASQAVASSGDEEQEGGSGLMDSGSAPQLVMPSIKMPSRRPFTEKGKLMGKVKILIAGDSGVGKTSLIKAIVQSCEDIVHVDPISSTPISIPESNRKTSRTKSKNGATDSQTTLQITEVYASTRPYPSWWSDLEDSKVLKRRKSLGDSILERNLCFVDTPGYSNKTSAMECIDPVIEYIESHLRKATSLDNMSDNDMINMLGGNGGSQVDLVLYVIKNKVKPVDLEYLRRLSQLTNVIPLIAHADNSGSAGISSLKSQINSSLDEANIRSFQFATSPEELSSRGKAPWAISTTPSEDHENMDASLLMSPDYISPLVESELPDLVSQLFDPSSISWLRHSAAKKFVEWRESTAPRTRPQLLYQPLRLPSTSSSQILTSPVGATTSYALARITDHTQREEKIAQVRLANWAADLQRSIRNERARYDQLARSERAIWLTERLGECVQDGSIIPLSEARKNNDNFSSVLVRSDFSRKERGMGGIDRHDPLGLLQLNAEVKRKALAAVKLLSGVGVLGGLAFWVVRTFQGTESHAIIQGLGVREWAELSLAHR</sequence>
<dbReference type="Proteomes" id="UP000696280">
    <property type="component" value="Unassembled WGS sequence"/>
</dbReference>
<dbReference type="PROSITE" id="PS51719">
    <property type="entry name" value="G_SEPTIN"/>
    <property type="match status" value="1"/>
</dbReference>
<name>A0A9N9L958_9HELO</name>
<dbReference type="EMBL" id="CAJVRL010000107">
    <property type="protein sequence ID" value="CAG8961374.1"/>
    <property type="molecule type" value="Genomic_DNA"/>
</dbReference>
<dbReference type="SUPFAM" id="SSF52540">
    <property type="entry name" value="P-loop containing nucleoside triphosphate hydrolases"/>
    <property type="match status" value="1"/>
</dbReference>
<dbReference type="Pfam" id="PF20571">
    <property type="entry name" value="DUF6780"/>
    <property type="match status" value="1"/>
</dbReference>
<dbReference type="InterPro" id="IPR025662">
    <property type="entry name" value="Sigma_54_int_dom_ATP-bd_1"/>
</dbReference>
<comment type="similarity">
    <text evidence="1">Belongs to the TRAFAC class TrmE-Era-EngA-EngB-Septin-like GTPase superfamily. Septin GTPase family.</text>
</comment>
<dbReference type="InterPro" id="IPR030379">
    <property type="entry name" value="G_SEPTIN_dom"/>
</dbReference>
<feature type="compositionally biased region" description="Polar residues" evidence="2">
    <location>
        <begin position="13"/>
        <end position="26"/>
    </location>
</feature>
<organism evidence="4 5">
    <name type="scientific">Hymenoscyphus fraxineus</name>
    <dbReference type="NCBI Taxonomy" id="746836"/>
    <lineage>
        <taxon>Eukaryota</taxon>
        <taxon>Fungi</taxon>
        <taxon>Dikarya</taxon>
        <taxon>Ascomycota</taxon>
        <taxon>Pezizomycotina</taxon>
        <taxon>Leotiomycetes</taxon>
        <taxon>Helotiales</taxon>
        <taxon>Helotiaceae</taxon>
        <taxon>Hymenoscyphus</taxon>
    </lineage>
</organism>
<evidence type="ECO:0000259" key="3">
    <source>
        <dbReference type="PROSITE" id="PS51719"/>
    </source>
</evidence>
<dbReference type="PROSITE" id="PS00675">
    <property type="entry name" value="SIGMA54_INTERACT_1"/>
    <property type="match status" value="1"/>
</dbReference>
<dbReference type="Gene3D" id="3.40.50.300">
    <property type="entry name" value="P-loop containing nucleotide triphosphate hydrolases"/>
    <property type="match status" value="1"/>
</dbReference>
<dbReference type="AlphaFoldDB" id="A0A9N9L958"/>
<keyword evidence="1" id="KW-0547">Nucleotide-binding</keyword>
<dbReference type="GO" id="GO:0005525">
    <property type="term" value="F:GTP binding"/>
    <property type="evidence" value="ECO:0007669"/>
    <property type="project" value="UniProtKB-KW"/>
</dbReference>
<accession>A0A9N9L958</accession>
<dbReference type="Pfam" id="PF00735">
    <property type="entry name" value="Septin"/>
    <property type="match status" value="1"/>
</dbReference>
<dbReference type="InterPro" id="IPR046707">
    <property type="entry name" value="DUF6780"/>
</dbReference>
<feature type="compositionally biased region" description="Low complexity" evidence="2">
    <location>
        <begin position="68"/>
        <end position="84"/>
    </location>
</feature>
<evidence type="ECO:0000256" key="1">
    <source>
        <dbReference type="RuleBase" id="RU004560"/>
    </source>
</evidence>
<feature type="region of interest" description="Disordered" evidence="2">
    <location>
        <begin position="273"/>
        <end position="294"/>
    </location>
</feature>
<dbReference type="OrthoDB" id="4150765at2759"/>
<evidence type="ECO:0000313" key="4">
    <source>
        <dbReference type="EMBL" id="CAG8961374.1"/>
    </source>
</evidence>
<dbReference type="InterPro" id="IPR027417">
    <property type="entry name" value="P-loop_NTPase"/>
</dbReference>
<gene>
    <name evidence="4" type="ORF">HYFRA_00013835</name>
</gene>
<feature type="domain" description="Septin-type G" evidence="3">
    <location>
        <begin position="232"/>
        <end position="538"/>
    </location>
</feature>
<reference evidence="4" key="1">
    <citation type="submission" date="2021-07" db="EMBL/GenBank/DDBJ databases">
        <authorList>
            <person name="Durling M."/>
        </authorList>
    </citation>
    <scope>NUCLEOTIDE SEQUENCE</scope>
</reference>
<evidence type="ECO:0000256" key="2">
    <source>
        <dbReference type="SAM" id="MobiDB-lite"/>
    </source>
</evidence>